<sequence>MQRTPTLTISPPQRRHHGYAFFLFILGTLFPPFAVAARTRTQLLHSGTFHSLKNHRIRLIRTLSRTYETTRTTLEPQNGHKSGVLSTPLKSDVKSGNLSGLIVTRIVCLIQHWKVKPLEEGQVGRSTASISSDGMDDQRNRNQDDGLWRPEDERYYNASNDSNSSGRWHYPANFDDAVVSGGSKKSKKKKEKKDRWARTEDAYSLSEQAAAEEVEEEEETVQDPEGGLYGPGPRRPDEPVNGEAARAKATTTDDVITRLPRNSEDPIDA</sequence>
<dbReference type="EMBL" id="JAYKXP010000008">
    <property type="protein sequence ID" value="KAK7054901.1"/>
    <property type="molecule type" value="Genomic_DNA"/>
</dbReference>
<dbReference type="Proteomes" id="UP001383192">
    <property type="component" value="Unassembled WGS sequence"/>
</dbReference>
<dbReference type="AlphaFoldDB" id="A0AAW0DPJ0"/>
<organism evidence="2 3">
    <name type="scientific">Paramarasmius palmivorus</name>
    <dbReference type="NCBI Taxonomy" id="297713"/>
    <lineage>
        <taxon>Eukaryota</taxon>
        <taxon>Fungi</taxon>
        <taxon>Dikarya</taxon>
        <taxon>Basidiomycota</taxon>
        <taxon>Agaricomycotina</taxon>
        <taxon>Agaricomycetes</taxon>
        <taxon>Agaricomycetidae</taxon>
        <taxon>Agaricales</taxon>
        <taxon>Marasmiineae</taxon>
        <taxon>Marasmiaceae</taxon>
        <taxon>Paramarasmius</taxon>
    </lineage>
</organism>
<protein>
    <submittedName>
        <fullName evidence="2">Uncharacterized protein</fullName>
    </submittedName>
</protein>
<comment type="caution">
    <text evidence="2">The sequence shown here is derived from an EMBL/GenBank/DDBJ whole genome shotgun (WGS) entry which is preliminary data.</text>
</comment>
<reference evidence="2 3" key="1">
    <citation type="submission" date="2024-01" db="EMBL/GenBank/DDBJ databases">
        <title>A draft genome for a cacao thread blight-causing isolate of Paramarasmius palmivorus.</title>
        <authorList>
            <person name="Baruah I.K."/>
            <person name="Bukari Y."/>
            <person name="Amoako-Attah I."/>
            <person name="Meinhardt L.W."/>
            <person name="Bailey B.A."/>
            <person name="Cohen S.P."/>
        </authorList>
    </citation>
    <scope>NUCLEOTIDE SEQUENCE [LARGE SCALE GENOMIC DNA]</scope>
    <source>
        <strain evidence="2 3">GH-12</strain>
    </source>
</reference>
<feature type="region of interest" description="Disordered" evidence="1">
    <location>
        <begin position="121"/>
        <end position="269"/>
    </location>
</feature>
<evidence type="ECO:0000313" key="2">
    <source>
        <dbReference type="EMBL" id="KAK7054901.1"/>
    </source>
</evidence>
<accession>A0AAW0DPJ0</accession>
<keyword evidence="3" id="KW-1185">Reference proteome</keyword>
<proteinExistence type="predicted"/>
<evidence type="ECO:0000313" key="3">
    <source>
        <dbReference type="Proteomes" id="UP001383192"/>
    </source>
</evidence>
<gene>
    <name evidence="2" type="ORF">VNI00_003364</name>
</gene>
<evidence type="ECO:0000256" key="1">
    <source>
        <dbReference type="SAM" id="MobiDB-lite"/>
    </source>
</evidence>
<name>A0AAW0DPJ0_9AGAR</name>
<feature type="compositionally biased region" description="Acidic residues" evidence="1">
    <location>
        <begin position="210"/>
        <end position="222"/>
    </location>
</feature>
<feature type="compositionally biased region" description="Basic and acidic residues" evidence="1">
    <location>
        <begin position="136"/>
        <end position="155"/>
    </location>
</feature>
<feature type="compositionally biased region" description="Polar residues" evidence="1">
    <location>
        <begin position="157"/>
        <end position="166"/>
    </location>
</feature>